<dbReference type="Proteomes" id="UP001576774">
    <property type="component" value="Unassembled WGS sequence"/>
</dbReference>
<sequence>MSISKVDRYTTKTLVPTTRLVECDSLIFGCGDTIRVGDQSDRSS</sequence>
<evidence type="ECO:0000313" key="1">
    <source>
        <dbReference type="EMBL" id="MFB2878172.1"/>
    </source>
</evidence>
<comment type="caution">
    <text evidence="1">The sequence shown here is derived from an EMBL/GenBank/DDBJ whole genome shotgun (WGS) entry which is preliminary data.</text>
</comment>
<organism evidence="1 2">
    <name type="scientific">Floridaenema aerugineum BLCC-F46</name>
    <dbReference type="NCBI Taxonomy" id="3153654"/>
    <lineage>
        <taxon>Bacteria</taxon>
        <taxon>Bacillati</taxon>
        <taxon>Cyanobacteriota</taxon>
        <taxon>Cyanophyceae</taxon>
        <taxon>Oscillatoriophycideae</taxon>
        <taxon>Aerosakkonematales</taxon>
        <taxon>Aerosakkonemataceae</taxon>
        <taxon>Floridanema</taxon>
        <taxon>Floridanema aerugineum</taxon>
    </lineage>
</organism>
<protein>
    <submittedName>
        <fullName evidence="1">Uncharacterized protein</fullName>
    </submittedName>
</protein>
<gene>
    <name evidence="1" type="ORF">ACE1CC_15070</name>
</gene>
<proteinExistence type="predicted"/>
<dbReference type="RefSeq" id="WP_413271249.1">
    <property type="nucleotide sequence ID" value="NZ_JBHFNQ010000114.1"/>
</dbReference>
<keyword evidence="2" id="KW-1185">Reference proteome</keyword>
<reference evidence="1 2" key="1">
    <citation type="submission" date="2024-09" db="EMBL/GenBank/DDBJ databases">
        <title>Floridaenema gen nov. (Aerosakkonemataceae, Aerosakkonematales ord. nov., Cyanobacteria) from benthic tropical and subtropical fresh waters, with the description of four new species.</title>
        <authorList>
            <person name="Moretto J.A."/>
            <person name="Berthold D.E."/>
            <person name="Lefler F.W."/>
            <person name="Huang I.-S."/>
            <person name="Laughinghouse H. IV."/>
        </authorList>
    </citation>
    <scope>NUCLEOTIDE SEQUENCE [LARGE SCALE GENOMIC DNA]</scope>
    <source>
        <strain evidence="1 2">BLCC-F46</strain>
    </source>
</reference>
<name>A0ABV4X702_9CYAN</name>
<accession>A0ABV4X702</accession>
<dbReference type="EMBL" id="JBHFNQ010000114">
    <property type="protein sequence ID" value="MFB2878172.1"/>
    <property type="molecule type" value="Genomic_DNA"/>
</dbReference>
<evidence type="ECO:0000313" key="2">
    <source>
        <dbReference type="Proteomes" id="UP001576774"/>
    </source>
</evidence>